<keyword evidence="2" id="KW-1185">Reference proteome</keyword>
<dbReference type="AlphaFoldDB" id="A0A1M4YG01"/>
<gene>
    <name evidence="1" type="ORF">SAMN05443144_10553</name>
</gene>
<accession>A0A1M4YG01</accession>
<name>A0A1M4YG01_9BACT</name>
<proteinExistence type="predicted"/>
<reference evidence="1 2" key="1">
    <citation type="submission" date="2016-11" db="EMBL/GenBank/DDBJ databases">
        <authorList>
            <person name="Jaros S."/>
            <person name="Januszkiewicz K."/>
            <person name="Wedrychowicz H."/>
        </authorList>
    </citation>
    <scope>NUCLEOTIDE SEQUENCE [LARGE SCALE GENOMIC DNA]</scope>
    <source>
        <strain evidence="1 2">DSM 21986</strain>
    </source>
</reference>
<dbReference type="OrthoDB" id="1525023at2"/>
<protein>
    <submittedName>
        <fullName evidence="1">Uncharacterized protein</fullName>
    </submittedName>
</protein>
<evidence type="ECO:0000313" key="2">
    <source>
        <dbReference type="Proteomes" id="UP000184041"/>
    </source>
</evidence>
<dbReference type="EMBL" id="FQUS01000005">
    <property type="protein sequence ID" value="SHF04599.1"/>
    <property type="molecule type" value="Genomic_DNA"/>
</dbReference>
<sequence>MLTFYKGTSDQFTDRVEQKLRDMVIAHKVIRIALNDSLPEEVNENKLPLLDDGHQTWSSPAEIEDFLEELHHEVRLGRSLQSDSCHLDPDDPEQCL</sequence>
<organism evidence="1 2">
    <name type="scientific">Fodinibius roseus</name>
    <dbReference type="NCBI Taxonomy" id="1194090"/>
    <lineage>
        <taxon>Bacteria</taxon>
        <taxon>Pseudomonadati</taxon>
        <taxon>Balneolota</taxon>
        <taxon>Balneolia</taxon>
        <taxon>Balneolales</taxon>
        <taxon>Balneolaceae</taxon>
        <taxon>Fodinibius</taxon>
    </lineage>
</organism>
<evidence type="ECO:0000313" key="1">
    <source>
        <dbReference type="EMBL" id="SHF04599.1"/>
    </source>
</evidence>
<dbReference type="RefSeq" id="WP_073060757.1">
    <property type="nucleotide sequence ID" value="NZ_FQUS01000005.1"/>
</dbReference>
<dbReference type="Proteomes" id="UP000184041">
    <property type="component" value="Unassembled WGS sequence"/>
</dbReference>